<evidence type="ECO:0000256" key="2">
    <source>
        <dbReference type="ARBA" id="ARBA00022692"/>
    </source>
</evidence>
<comment type="subcellular location">
    <subcellularLocation>
        <location evidence="1">Membrane</location>
        <topology evidence="1">Multi-pass membrane protein</topology>
    </subcellularLocation>
</comment>
<feature type="transmembrane region" description="Helical" evidence="6">
    <location>
        <begin position="363"/>
        <end position="388"/>
    </location>
</feature>
<dbReference type="SUPFAM" id="SSF103481">
    <property type="entry name" value="Multidrug resistance efflux transporter EmrE"/>
    <property type="match status" value="1"/>
</dbReference>
<evidence type="ECO:0000256" key="6">
    <source>
        <dbReference type="SAM" id="Phobius"/>
    </source>
</evidence>
<name>A0ABN9X3K5_9DINO</name>
<proteinExistence type="predicted"/>
<evidence type="ECO:0008006" key="9">
    <source>
        <dbReference type="Google" id="ProtNLM"/>
    </source>
</evidence>
<protein>
    <recommendedName>
        <fullName evidence="9">Solute carrier family 40 protein</fullName>
    </recommendedName>
</protein>
<keyword evidence="4 6" id="KW-0472">Membrane</keyword>
<accession>A0ABN9X3K5</accession>
<feature type="transmembrane region" description="Helical" evidence="6">
    <location>
        <begin position="203"/>
        <end position="221"/>
    </location>
</feature>
<keyword evidence="3 6" id="KW-1133">Transmembrane helix</keyword>
<evidence type="ECO:0000256" key="5">
    <source>
        <dbReference type="SAM" id="MobiDB-lite"/>
    </source>
</evidence>
<sequence length="517" mass="55618">MAAEMGSFEVERPPEAESAPQQLRPRVTLRVKARWRRAKEAILRIREKTLLSEDAVDDLGKHEPEALSRLQTFRGFSMQVGLLALYVASTPAKALASKVAVGSGKVQGSALVLLNAAASIVIGFGMGVQRDGLGRALAAMVDMQAVWKFGLVGALFAVSMILNILAYSTNLDAGTIQVLGQLQLPLSALFSQCAFGKRYSSNHWIVLLIIALSTFLFFRATSARELVTTSNLKAMVPEECFLDYDPRPAAAGGHAAQCRVRGRPPPPGGSAALGLLLVLGYVLAAVIASLVAEKFYKAGTPFYLQRVQMEISGVWVCIASAFLVPAVLEGGAWDPSRADKLWWRETTLDCEGVGPTTVGGRGLFFGFGPAAFAQLSAQIVSTWLAGIVVKRFSTVIMKNLTKSVGLALTVVASELAFTDCWAEPLSAQIYIMTALICLSSLAFSNLGLELACELQRCRAMSHGSVPASRSYITVAWPRFVMPARVWDVGARAPLPEVAWSTQLPRKGSLWGLLSRRG</sequence>
<feature type="transmembrane region" description="Helical" evidence="6">
    <location>
        <begin position="313"/>
        <end position="333"/>
    </location>
</feature>
<feature type="transmembrane region" description="Helical" evidence="6">
    <location>
        <begin position="108"/>
        <end position="128"/>
    </location>
</feature>
<organism evidence="7 8">
    <name type="scientific">Prorocentrum cordatum</name>
    <dbReference type="NCBI Taxonomy" id="2364126"/>
    <lineage>
        <taxon>Eukaryota</taxon>
        <taxon>Sar</taxon>
        <taxon>Alveolata</taxon>
        <taxon>Dinophyceae</taxon>
        <taxon>Prorocentrales</taxon>
        <taxon>Prorocentraceae</taxon>
        <taxon>Prorocentrum</taxon>
    </lineage>
</organism>
<dbReference type="InterPro" id="IPR037185">
    <property type="entry name" value="EmrE-like"/>
</dbReference>
<evidence type="ECO:0000256" key="1">
    <source>
        <dbReference type="ARBA" id="ARBA00004141"/>
    </source>
</evidence>
<dbReference type="Pfam" id="PF04142">
    <property type="entry name" value="Nuc_sug_transp"/>
    <property type="match status" value="1"/>
</dbReference>
<reference evidence="7" key="1">
    <citation type="submission" date="2023-10" db="EMBL/GenBank/DDBJ databases">
        <authorList>
            <person name="Chen Y."/>
            <person name="Shah S."/>
            <person name="Dougan E. K."/>
            <person name="Thang M."/>
            <person name="Chan C."/>
        </authorList>
    </citation>
    <scope>NUCLEOTIDE SEQUENCE [LARGE SCALE GENOMIC DNA]</scope>
</reference>
<feature type="region of interest" description="Disordered" evidence="5">
    <location>
        <begin position="1"/>
        <end position="23"/>
    </location>
</feature>
<dbReference type="InterPro" id="IPR007271">
    <property type="entry name" value="Nuc_sug_transpt"/>
</dbReference>
<keyword evidence="8" id="KW-1185">Reference proteome</keyword>
<gene>
    <name evidence="7" type="ORF">PCOR1329_LOCUS73108</name>
</gene>
<dbReference type="Proteomes" id="UP001189429">
    <property type="component" value="Unassembled WGS sequence"/>
</dbReference>
<keyword evidence="2 6" id="KW-0812">Transmembrane</keyword>
<evidence type="ECO:0000313" key="8">
    <source>
        <dbReference type="Proteomes" id="UP001189429"/>
    </source>
</evidence>
<comment type="caution">
    <text evidence="7">The sequence shown here is derived from an EMBL/GenBank/DDBJ whole genome shotgun (WGS) entry which is preliminary data.</text>
</comment>
<dbReference type="PANTHER" id="PTHR10231">
    <property type="entry name" value="NUCLEOTIDE-SUGAR TRANSMEMBRANE TRANSPORTER"/>
    <property type="match status" value="1"/>
</dbReference>
<feature type="transmembrane region" description="Helical" evidence="6">
    <location>
        <begin position="271"/>
        <end position="292"/>
    </location>
</feature>
<feature type="transmembrane region" description="Helical" evidence="6">
    <location>
        <begin position="149"/>
        <end position="167"/>
    </location>
</feature>
<evidence type="ECO:0000313" key="7">
    <source>
        <dbReference type="EMBL" id="CAK0893900.1"/>
    </source>
</evidence>
<evidence type="ECO:0000256" key="4">
    <source>
        <dbReference type="ARBA" id="ARBA00023136"/>
    </source>
</evidence>
<evidence type="ECO:0000256" key="3">
    <source>
        <dbReference type="ARBA" id="ARBA00022989"/>
    </source>
</evidence>
<dbReference type="EMBL" id="CAUYUJ010019825">
    <property type="protein sequence ID" value="CAK0893900.1"/>
    <property type="molecule type" value="Genomic_DNA"/>
</dbReference>